<reference evidence="4" key="1">
    <citation type="submission" date="2022-06" db="EMBL/GenBank/DDBJ databases">
        <title>WGS of actinobacteria.</title>
        <authorList>
            <person name="Thawai C."/>
        </authorList>
    </citation>
    <scope>NUCLEOTIDE SEQUENCE</scope>
    <source>
        <strain evidence="4">AA8</strain>
    </source>
</reference>
<evidence type="ECO:0000313" key="4">
    <source>
        <dbReference type="EMBL" id="MCQ8773102.1"/>
    </source>
</evidence>
<evidence type="ECO:0000259" key="2">
    <source>
        <dbReference type="Pfam" id="PF01609"/>
    </source>
</evidence>
<dbReference type="RefSeq" id="WP_256791217.1">
    <property type="nucleotide sequence ID" value="NZ_JANIID010000027.1"/>
</dbReference>
<dbReference type="InterPro" id="IPR025161">
    <property type="entry name" value="IS402-like_dom"/>
</dbReference>
<dbReference type="PANTHER" id="PTHR30007">
    <property type="entry name" value="PHP DOMAIN PROTEIN"/>
    <property type="match status" value="1"/>
</dbReference>
<keyword evidence="5" id="KW-1185">Reference proteome</keyword>
<evidence type="ECO:0000256" key="1">
    <source>
        <dbReference type="SAM" id="MobiDB-lite"/>
    </source>
</evidence>
<comment type="caution">
    <text evidence="4">The sequence shown here is derived from an EMBL/GenBank/DDBJ whole genome shotgun (WGS) entry which is preliminary data.</text>
</comment>
<feature type="region of interest" description="Disordered" evidence="1">
    <location>
        <begin position="257"/>
        <end position="285"/>
    </location>
</feature>
<dbReference type="NCBIfam" id="NF033580">
    <property type="entry name" value="transpos_IS5_3"/>
    <property type="match status" value="1"/>
</dbReference>
<dbReference type="PANTHER" id="PTHR30007:SF1">
    <property type="entry name" value="BLR1914 PROTEIN"/>
    <property type="match status" value="1"/>
</dbReference>
<organism evidence="4 5">
    <name type="scientific">Streptomyces telluris</name>
    <dbReference type="NCBI Taxonomy" id="2720021"/>
    <lineage>
        <taxon>Bacteria</taxon>
        <taxon>Bacillati</taxon>
        <taxon>Actinomycetota</taxon>
        <taxon>Actinomycetes</taxon>
        <taxon>Kitasatosporales</taxon>
        <taxon>Streptomycetaceae</taxon>
        <taxon>Streptomyces</taxon>
    </lineage>
</organism>
<gene>
    <name evidence="4" type="ORF">NQU55_25540</name>
</gene>
<accession>A0A9X2LKT1</accession>
<feature type="domain" description="Transposase IS4-like" evidence="2">
    <location>
        <begin position="102"/>
        <end position="252"/>
    </location>
</feature>
<dbReference type="GO" id="GO:0003677">
    <property type="term" value="F:DNA binding"/>
    <property type="evidence" value="ECO:0007669"/>
    <property type="project" value="InterPro"/>
</dbReference>
<dbReference type="Pfam" id="PF13340">
    <property type="entry name" value="DUF4096"/>
    <property type="match status" value="1"/>
</dbReference>
<dbReference type="Pfam" id="PF01609">
    <property type="entry name" value="DDE_Tnp_1"/>
    <property type="match status" value="1"/>
</dbReference>
<sequence>MKDDLVPDDLWTRVAPLLPACPARRHRYAGRRRTPDRIALAGILYVLRTGVAWRDVPRQVVGCSGVTAWRRLRDWTEAAVWPRLHAALLAELRGAGLLEMDDCAVDGSHVRALKGGFRTGPSPVDRGRPGSKHHLIVDRRGTPLAVSLTGGDRHDVTQLMPLLDAIPRILGRRGRPRHRPRKLFADRGYDFGKYRRLLRSRGITPKIARRGAPHGSGLGKARWVVERSFAWLHQFKRLRIRYEIRADLHQGFLELASSSTPPRSTSCRWTAPTSSPRPAPRRTSG</sequence>
<protein>
    <submittedName>
        <fullName evidence="4">IS5 family transposase</fullName>
    </submittedName>
</protein>
<evidence type="ECO:0000259" key="3">
    <source>
        <dbReference type="Pfam" id="PF13340"/>
    </source>
</evidence>
<dbReference type="AlphaFoldDB" id="A0A9X2LKT1"/>
<dbReference type="GO" id="GO:0004803">
    <property type="term" value="F:transposase activity"/>
    <property type="evidence" value="ECO:0007669"/>
    <property type="project" value="InterPro"/>
</dbReference>
<proteinExistence type="predicted"/>
<dbReference type="InterPro" id="IPR002559">
    <property type="entry name" value="Transposase_11"/>
</dbReference>
<evidence type="ECO:0000313" key="5">
    <source>
        <dbReference type="Proteomes" id="UP001142374"/>
    </source>
</evidence>
<name>A0A9X2LKT1_9ACTN</name>
<dbReference type="GO" id="GO:0006313">
    <property type="term" value="P:DNA transposition"/>
    <property type="evidence" value="ECO:0007669"/>
    <property type="project" value="InterPro"/>
</dbReference>
<dbReference type="EMBL" id="JANIID010000027">
    <property type="protein sequence ID" value="MCQ8773102.1"/>
    <property type="molecule type" value="Genomic_DNA"/>
</dbReference>
<feature type="domain" description="Insertion element IS402-like" evidence="3">
    <location>
        <begin position="7"/>
        <end position="85"/>
    </location>
</feature>
<dbReference type="Proteomes" id="UP001142374">
    <property type="component" value="Unassembled WGS sequence"/>
</dbReference>